<dbReference type="SUPFAM" id="SSF50341">
    <property type="entry name" value="CheW-like"/>
    <property type="match status" value="1"/>
</dbReference>
<dbReference type="FunFam" id="2.40.50.180:FF:000002">
    <property type="entry name" value="Chemotaxis protein CheW"/>
    <property type="match status" value="1"/>
</dbReference>
<dbReference type="PANTHER" id="PTHR22617">
    <property type="entry name" value="CHEMOTAXIS SENSOR HISTIDINE KINASE-RELATED"/>
    <property type="match status" value="1"/>
</dbReference>
<accession>A0A3B1D351</accession>
<dbReference type="Gene3D" id="2.40.50.180">
    <property type="entry name" value="CheA-289, Domain 4"/>
    <property type="match status" value="1"/>
</dbReference>
<dbReference type="InterPro" id="IPR002545">
    <property type="entry name" value="CheW-lke_dom"/>
</dbReference>
<name>A0A3B1D351_9ZZZZ</name>
<dbReference type="CDD" id="cd00732">
    <property type="entry name" value="CheW"/>
    <property type="match status" value="1"/>
</dbReference>
<reference evidence="5" key="1">
    <citation type="submission" date="2018-06" db="EMBL/GenBank/DDBJ databases">
        <authorList>
            <person name="Zhirakovskaya E."/>
        </authorList>
    </citation>
    <scope>NUCLEOTIDE SEQUENCE</scope>
</reference>
<organism evidence="5">
    <name type="scientific">hydrothermal vent metagenome</name>
    <dbReference type="NCBI Taxonomy" id="652676"/>
    <lineage>
        <taxon>unclassified sequences</taxon>
        <taxon>metagenomes</taxon>
        <taxon>ecological metagenomes</taxon>
    </lineage>
</organism>
<dbReference type="PROSITE" id="PS50851">
    <property type="entry name" value="CHEW"/>
    <property type="match status" value="1"/>
</dbReference>
<dbReference type="PANTHER" id="PTHR22617:SF41">
    <property type="entry name" value="CHEMOTAXIS SIGNAL TRANSDUCTION SYSTEM ADAPTOR PROTEIN CHEW"/>
    <property type="match status" value="1"/>
</dbReference>
<evidence type="ECO:0000313" key="5">
    <source>
        <dbReference type="EMBL" id="VAX23177.1"/>
    </source>
</evidence>
<comment type="subcellular location">
    <subcellularLocation>
        <location evidence="1">Cytoplasm</location>
    </subcellularLocation>
</comment>
<dbReference type="SMART" id="SM00260">
    <property type="entry name" value="CheW"/>
    <property type="match status" value="1"/>
</dbReference>
<feature type="domain" description="CheW-like" evidence="4">
    <location>
        <begin position="20"/>
        <end position="160"/>
    </location>
</feature>
<dbReference type="GO" id="GO:0005829">
    <property type="term" value="C:cytosol"/>
    <property type="evidence" value="ECO:0007669"/>
    <property type="project" value="TreeGrafter"/>
</dbReference>
<evidence type="ECO:0000256" key="1">
    <source>
        <dbReference type="ARBA" id="ARBA00004496"/>
    </source>
</evidence>
<dbReference type="AlphaFoldDB" id="A0A3B1D351"/>
<protein>
    <submittedName>
        <fullName evidence="5">Positive regulator of CheA protein activity (CheW)</fullName>
    </submittedName>
</protein>
<evidence type="ECO:0000256" key="2">
    <source>
        <dbReference type="ARBA" id="ARBA00022490"/>
    </source>
</evidence>
<gene>
    <name evidence="5" type="ORF">MNBD_NITROSPINAE02-1811</name>
</gene>
<keyword evidence="3" id="KW-0145">Chemotaxis</keyword>
<evidence type="ECO:0000256" key="3">
    <source>
        <dbReference type="ARBA" id="ARBA00022500"/>
    </source>
</evidence>
<dbReference type="Pfam" id="PF01584">
    <property type="entry name" value="CheW"/>
    <property type="match status" value="1"/>
</dbReference>
<dbReference type="GO" id="GO:0006935">
    <property type="term" value="P:chemotaxis"/>
    <property type="evidence" value="ECO:0007669"/>
    <property type="project" value="UniProtKB-KW"/>
</dbReference>
<sequence>MNIADVTSAGTTPSRDVATGGKYLTFVLGDEEYGIEITRVREIIGIVDITPVPKAPLFIKGIINIRGKVIPIVDMRAKFGMDQIDFTSQTCIIVVEVDDNLMGILVDTVSEVLDIQEENIDPPPSFGSESSAMFILGMAKIKGAVKILLNIDKVLDAKEMVSIEELTRPS</sequence>
<proteinExistence type="predicted"/>
<keyword evidence="2" id="KW-0963">Cytoplasm</keyword>
<dbReference type="GO" id="GO:0007165">
    <property type="term" value="P:signal transduction"/>
    <property type="evidence" value="ECO:0007669"/>
    <property type="project" value="InterPro"/>
</dbReference>
<evidence type="ECO:0000259" key="4">
    <source>
        <dbReference type="PROSITE" id="PS50851"/>
    </source>
</evidence>
<dbReference type="EMBL" id="UOGE01000082">
    <property type="protein sequence ID" value="VAX23177.1"/>
    <property type="molecule type" value="Genomic_DNA"/>
</dbReference>
<dbReference type="Gene3D" id="2.30.30.40">
    <property type="entry name" value="SH3 Domains"/>
    <property type="match status" value="1"/>
</dbReference>
<dbReference type="InterPro" id="IPR039315">
    <property type="entry name" value="CheW"/>
</dbReference>
<dbReference type="InterPro" id="IPR036061">
    <property type="entry name" value="CheW-like_dom_sf"/>
</dbReference>